<dbReference type="KEGG" id="tfu:Tfu_2944"/>
<dbReference type="AlphaFoldDB" id="Q47KP5"/>
<proteinExistence type="predicted"/>
<feature type="compositionally biased region" description="Polar residues" evidence="1">
    <location>
        <begin position="65"/>
        <end position="74"/>
    </location>
</feature>
<dbReference type="HOGENOM" id="CLU_2686597_0_0_11"/>
<evidence type="ECO:0000313" key="2">
    <source>
        <dbReference type="EMBL" id="AAZ56977.1"/>
    </source>
</evidence>
<dbReference type="EMBL" id="CP000088">
    <property type="protein sequence ID" value="AAZ56977.1"/>
    <property type="molecule type" value="Genomic_DNA"/>
</dbReference>
<feature type="region of interest" description="Disordered" evidence="1">
    <location>
        <begin position="54"/>
        <end position="74"/>
    </location>
</feature>
<sequence>MIRQARLWRRLGGRSGHVQGLGVGAASITSTAHNGNPVSRPTSGRLVSKFVTASTPNANAPCGNTVPNSTGNAP</sequence>
<reference evidence="2" key="1">
    <citation type="submission" date="2005-07" db="EMBL/GenBank/DDBJ databases">
        <title>Complete sequence of Thermobifida fusca YX.</title>
        <authorList>
            <consortium name="US DOE Joint Genome Institute"/>
            <person name="Copeland A."/>
            <person name="Lucas S."/>
            <person name="Lapidus A."/>
            <person name="Barry K."/>
            <person name="Detter J.C."/>
            <person name="Glavina T."/>
            <person name="Hammon N."/>
            <person name="Israni S."/>
            <person name="Pitluck S."/>
            <person name="Di Bartolo G."/>
            <person name="Chain P."/>
            <person name="Schmutz J."/>
            <person name="Larimer F."/>
            <person name="Land M."/>
            <person name="Lykidis A."/>
            <person name="Richardson P."/>
        </authorList>
    </citation>
    <scope>NUCLEOTIDE SEQUENCE</scope>
    <source>
        <strain evidence="2">YX</strain>
    </source>
</reference>
<protein>
    <submittedName>
        <fullName evidence="2">Uncharacterized protein</fullName>
    </submittedName>
</protein>
<gene>
    <name evidence="2" type="ordered locus">Tfu_2944</name>
</gene>
<accession>Q47KP5</accession>
<name>Q47KP5_THEFY</name>
<evidence type="ECO:0000256" key="1">
    <source>
        <dbReference type="SAM" id="MobiDB-lite"/>
    </source>
</evidence>
<organism evidence="2">
    <name type="scientific">Thermobifida fusca (strain YX)</name>
    <dbReference type="NCBI Taxonomy" id="269800"/>
    <lineage>
        <taxon>Bacteria</taxon>
        <taxon>Bacillati</taxon>
        <taxon>Actinomycetota</taxon>
        <taxon>Actinomycetes</taxon>
        <taxon>Streptosporangiales</taxon>
        <taxon>Nocardiopsidaceae</taxon>
        <taxon>Thermobifida</taxon>
    </lineage>
</organism>